<feature type="region of interest" description="Disordered" evidence="1">
    <location>
        <begin position="41"/>
        <end position="124"/>
    </location>
</feature>
<evidence type="ECO:0008006" key="4">
    <source>
        <dbReference type="Google" id="ProtNLM"/>
    </source>
</evidence>
<gene>
    <name evidence="2" type="ORF">NZ698_19180</name>
</gene>
<keyword evidence="3" id="KW-1185">Reference proteome</keyword>
<reference evidence="3" key="1">
    <citation type="submission" date="2023-07" db="EMBL/GenBank/DDBJ databases">
        <title>Chryseobacterium sp. strain PBS4-4 Genome sequencing and assembly.</title>
        <authorList>
            <person name="Jung Y."/>
        </authorList>
    </citation>
    <scope>NUCLEOTIDE SEQUENCE [LARGE SCALE GENOMIC DNA]</scope>
    <source>
        <strain evidence="3">PBS4-4</strain>
    </source>
</reference>
<comment type="caution">
    <text evidence="2">The sequence shown here is derived from an EMBL/GenBank/DDBJ whole genome shotgun (WGS) entry which is preliminary data.</text>
</comment>
<dbReference type="PROSITE" id="PS51257">
    <property type="entry name" value="PROKAR_LIPOPROTEIN"/>
    <property type="match status" value="1"/>
</dbReference>
<protein>
    <recommendedName>
        <fullName evidence="4">Lipoprotein</fullName>
    </recommendedName>
</protein>
<evidence type="ECO:0000313" key="3">
    <source>
        <dbReference type="Proteomes" id="UP001208649"/>
    </source>
</evidence>
<organism evidence="2 3">
    <name type="scientific">Chryseobacterium edaphi</name>
    <dbReference type="NCBI Taxonomy" id="2976532"/>
    <lineage>
        <taxon>Bacteria</taxon>
        <taxon>Pseudomonadati</taxon>
        <taxon>Bacteroidota</taxon>
        <taxon>Flavobacteriia</taxon>
        <taxon>Flavobacteriales</taxon>
        <taxon>Weeksellaceae</taxon>
        <taxon>Chryseobacterium group</taxon>
        <taxon>Chryseobacterium</taxon>
    </lineage>
</organism>
<dbReference type="RefSeq" id="WP_263004861.1">
    <property type="nucleotide sequence ID" value="NZ_JAOTEM010000008.1"/>
</dbReference>
<dbReference type="Proteomes" id="UP001208649">
    <property type="component" value="Unassembled WGS sequence"/>
</dbReference>
<dbReference type="EMBL" id="JAOTEM010000008">
    <property type="protein sequence ID" value="MCU7619309.1"/>
    <property type="molecule type" value="Genomic_DNA"/>
</dbReference>
<evidence type="ECO:0000313" key="2">
    <source>
        <dbReference type="EMBL" id="MCU7619309.1"/>
    </source>
</evidence>
<accession>A0ABT2WD04</accession>
<sequence>MNYKHINLVNMIQKYFSILVILTSIIVVSCRQDSEVNTVKEEINMSQKDSTEGGMMSKDTLQNSLDPNDPPKNGTHYRLKDSLAVYDDTTNPPKNGTHYKAKDSLNFIDDNTNPPKNGTHYKSK</sequence>
<name>A0ABT2WD04_9FLAO</name>
<evidence type="ECO:0000256" key="1">
    <source>
        <dbReference type="SAM" id="MobiDB-lite"/>
    </source>
</evidence>
<proteinExistence type="predicted"/>